<dbReference type="SUPFAM" id="SSF82693">
    <property type="entry name" value="Multidrug efflux transporter AcrB pore domain, PN1, PN2, PC1 and PC2 subdomains"/>
    <property type="match status" value="3"/>
</dbReference>
<protein>
    <submittedName>
        <fullName evidence="3">Hydrophobic/amphiphilic exporter-1, HAE1 family</fullName>
    </submittedName>
</protein>
<evidence type="ECO:0000313" key="4">
    <source>
        <dbReference type="Proteomes" id="UP000791080"/>
    </source>
</evidence>
<keyword evidence="2" id="KW-1133">Transmembrane helix</keyword>
<evidence type="ECO:0000313" key="3">
    <source>
        <dbReference type="EMBL" id="MCP2329904.1"/>
    </source>
</evidence>
<dbReference type="SUPFAM" id="SSF82714">
    <property type="entry name" value="Multidrug efflux transporter AcrB TolC docking domain, DN and DC subdomains"/>
    <property type="match status" value="2"/>
</dbReference>
<feature type="transmembrane region" description="Helical" evidence="2">
    <location>
        <begin position="338"/>
        <end position="356"/>
    </location>
</feature>
<dbReference type="Gene3D" id="3.30.2090.10">
    <property type="entry name" value="Multidrug efflux transporter AcrB TolC docking domain, DN and DC subdomains"/>
    <property type="match status" value="2"/>
</dbReference>
<feature type="transmembrane region" description="Helical" evidence="2">
    <location>
        <begin position="891"/>
        <end position="914"/>
    </location>
</feature>
<feature type="transmembrane region" description="Helical" evidence="2">
    <location>
        <begin position="387"/>
        <end position="410"/>
    </location>
</feature>
<evidence type="ECO:0000256" key="1">
    <source>
        <dbReference type="SAM" id="MobiDB-lite"/>
    </source>
</evidence>
<dbReference type="SUPFAM" id="SSF82866">
    <property type="entry name" value="Multidrug efflux transporter AcrB transmembrane domain"/>
    <property type="match status" value="2"/>
</dbReference>
<dbReference type="Gene3D" id="1.20.1640.10">
    <property type="entry name" value="Multidrug efflux transporter AcrB transmembrane domain"/>
    <property type="match status" value="2"/>
</dbReference>
<dbReference type="Gene3D" id="3.30.70.1320">
    <property type="entry name" value="Multidrug efflux transporter AcrB pore domain like"/>
    <property type="match status" value="1"/>
</dbReference>
<dbReference type="PRINTS" id="PR00702">
    <property type="entry name" value="ACRIFLAVINRP"/>
</dbReference>
<dbReference type="PANTHER" id="PTHR32063">
    <property type="match status" value="1"/>
</dbReference>
<feature type="transmembrane region" description="Helical" evidence="2">
    <location>
        <begin position="462"/>
        <end position="490"/>
    </location>
</feature>
<evidence type="ECO:0000256" key="2">
    <source>
        <dbReference type="SAM" id="Phobius"/>
    </source>
</evidence>
<dbReference type="InterPro" id="IPR001036">
    <property type="entry name" value="Acrflvin-R"/>
</dbReference>
<feature type="region of interest" description="Disordered" evidence="1">
    <location>
        <begin position="1031"/>
        <end position="1054"/>
    </location>
</feature>
<sequence>MKLAKLSLANRALVALIAVVAAVAGAFAVPSLKQELLPPMELPAAAVIAPYPGASPDLVEDQVTRPIETAVRGTQGVSELTSVSTENLATIQVQFDFGTSIGDAVNEMQRAVNRLQLPEDVDPTVVAGSTDMLPALVLAATSDNDSEWLAERLDTVVVPDIESVSGVREASVSGARTTTVTITPDQAALGRAGLAPTAISDALQANGTPFPAGAVTDGDRSLTVQTGERLTSVEELAELPLTPGQDAPGAGTPVRLGDVAEITETEDAATSLTRTNGSDSLGITVTLTPEGNTVEVSRAVQDLLPELERALGEGTELTVVFDQAPFVERSIEGLTTEGALGLVFAILVILLFLFSFRSTIVTAVSIPLSLVVALLSMWAGGLSLNMLTLGALTISVGRVVDDSIVVLENIKRHLSYTADRRRAVLDGVREVAGAITASTLTTVAVFLPIAFAGGIVGELFSAFAFTSAVALLGSLLVALTIIPVLAYWFLRSEVGDRGEGGTEEDDEARDEIEAAAAERERRSWLQRVYLPVLRFVTIRRWVTVGIAALVLVGTVAMVPRLETNFLDASGQNTLSLQQEMPPGTSLEATDAAARQVEEVLADIPEISTYQVTVGGGTGMAALFGGGGSDAASFSLTLDEDADATEVEGTVRDRVAGLGDVGEITVGAGGGGFNTSQLQVNVQASNQDDLLTASDLVRETVEGVDDVTDVTSDLSESVPRVRVAVDREAAAALGLSEGAIGQLVAQTFRGAPVGELTIGEERRDVVLRTVEAPATPEEVRELALPTPAGPVRLAEVAEVSEIEGPVQLKRIDGARSATVTATATSQNIGATSAELSRALDGIDLPAGASYSLGGVTADQDDAFADLQLALLLAVAIVFIIMVGTFRSLVQPLILLVSVPFAATGAVGLLLVTGTALGVPALIGMLMLIGIVVTNAIVLIDLINQYRDRGMGVREAVMEGGRRRLRPILMTAAATIFALVPMALGITGDGGFISRPLALVVIGGLVTSTLLTLALVPALYTIVENGRERIASRAERRRDRGESGGEATTEGAAPTE</sequence>
<feature type="transmembrane region" description="Helical" evidence="2">
    <location>
        <begin position="963"/>
        <end position="984"/>
    </location>
</feature>
<feature type="transmembrane region" description="Helical" evidence="2">
    <location>
        <begin position="431"/>
        <end position="456"/>
    </location>
</feature>
<feature type="transmembrane region" description="Helical" evidence="2">
    <location>
        <begin position="920"/>
        <end position="942"/>
    </location>
</feature>
<keyword evidence="2" id="KW-0812">Transmembrane</keyword>
<feature type="transmembrane region" description="Helical" evidence="2">
    <location>
        <begin position="363"/>
        <end position="381"/>
    </location>
</feature>
<proteinExistence type="predicted"/>
<dbReference type="Pfam" id="PF00873">
    <property type="entry name" value="ACR_tran"/>
    <property type="match status" value="1"/>
</dbReference>
<dbReference type="Gene3D" id="3.30.70.1440">
    <property type="entry name" value="Multidrug efflux transporter AcrB pore domain"/>
    <property type="match status" value="1"/>
</dbReference>
<dbReference type="Gene3D" id="3.30.70.1430">
    <property type="entry name" value="Multidrug efflux transporter AcrB pore domain"/>
    <property type="match status" value="2"/>
</dbReference>
<gene>
    <name evidence="3" type="ORF">G443_000174</name>
</gene>
<feature type="compositionally biased region" description="Low complexity" evidence="1">
    <location>
        <begin position="1043"/>
        <end position="1054"/>
    </location>
</feature>
<feature type="transmembrane region" description="Helical" evidence="2">
    <location>
        <begin position="865"/>
        <end position="884"/>
    </location>
</feature>
<dbReference type="InterPro" id="IPR027463">
    <property type="entry name" value="AcrB_DN_DC_subdom"/>
</dbReference>
<reference evidence="3 4" key="1">
    <citation type="submission" date="2013-07" db="EMBL/GenBank/DDBJ databases">
        <authorList>
            <consortium name="DOE Joint Genome Institute"/>
            <person name="Reeve W."/>
            <person name="Huntemann M."/>
            <person name="Han J."/>
            <person name="Chen A."/>
            <person name="Kyrpides N."/>
            <person name="Mavromatis K."/>
            <person name="Markowitz V."/>
            <person name="Palaniappan K."/>
            <person name="Ivanova N."/>
            <person name="Schaumberg A."/>
            <person name="Pati A."/>
            <person name="Liolios K."/>
            <person name="Nordberg H.P."/>
            <person name="Cantor M.N."/>
            <person name="Hua S.X."/>
            <person name="Woyke T."/>
        </authorList>
    </citation>
    <scope>NUCLEOTIDE SEQUENCE [LARGE SCALE GENOMIC DNA]</scope>
    <source>
        <strain evidence="3 4">DSM 43889</strain>
    </source>
</reference>
<comment type="caution">
    <text evidence="3">The sequence shown here is derived from an EMBL/GenBank/DDBJ whole genome shotgun (WGS) entry which is preliminary data.</text>
</comment>
<name>A0ABT1JBN9_ACTCY</name>
<dbReference type="EMBL" id="AUBJ02000001">
    <property type="protein sequence ID" value="MCP2329904.1"/>
    <property type="molecule type" value="Genomic_DNA"/>
</dbReference>
<accession>A0ABT1JBN9</accession>
<dbReference type="Proteomes" id="UP000791080">
    <property type="component" value="Unassembled WGS sequence"/>
</dbReference>
<feature type="transmembrane region" description="Helical" evidence="2">
    <location>
        <begin position="996"/>
        <end position="1021"/>
    </location>
</feature>
<keyword evidence="2" id="KW-0472">Membrane</keyword>
<dbReference type="PANTHER" id="PTHR32063:SF0">
    <property type="entry name" value="SWARMING MOTILITY PROTEIN SWRC"/>
    <property type="match status" value="1"/>
</dbReference>
<keyword evidence="4" id="KW-1185">Reference proteome</keyword>
<dbReference type="RefSeq" id="WP_051313928.1">
    <property type="nucleotide sequence ID" value="NZ_AUBJ02000001.1"/>
</dbReference>
<organism evidence="3 4">
    <name type="scientific">Actinoalloteichus caeruleus DSM 43889</name>
    <dbReference type="NCBI Taxonomy" id="1120930"/>
    <lineage>
        <taxon>Bacteria</taxon>
        <taxon>Bacillati</taxon>
        <taxon>Actinomycetota</taxon>
        <taxon>Actinomycetes</taxon>
        <taxon>Pseudonocardiales</taxon>
        <taxon>Pseudonocardiaceae</taxon>
        <taxon>Actinoalloteichus</taxon>
        <taxon>Actinoalloteichus cyanogriseus</taxon>
    </lineage>
</organism>
<feature type="compositionally biased region" description="Basic and acidic residues" evidence="1">
    <location>
        <begin position="1031"/>
        <end position="1041"/>
    </location>
</feature>
<feature type="transmembrane region" description="Helical" evidence="2">
    <location>
        <begin position="541"/>
        <end position="559"/>
    </location>
</feature>
<reference evidence="3 4" key="2">
    <citation type="submission" date="2022-06" db="EMBL/GenBank/DDBJ databases">
        <title>Genomic Encyclopedia of Type Strains, Phase I: the one thousand microbial genomes (KMG-I) project.</title>
        <authorList>
            <person name="Kyrpides N."/>
        </authorList>
    </citation>
    <scope>NUCLEOTIDE SEQUENCE [LARGE SCALE GENOMIC DNA]</scope>
    <source>
        <strain evidence="3 4">DSM 43889</strain>
    </source>
</reference>